<evidence type="ECO:0000313" key="2">
    <source>
        <dbReference type="Proteomes" id="UP001235712"/>
    </source>
</evidence>
<keyword evidence="2" id="KW-1185">Reference proteome</keyword>
<proteinExistence type="predicted"/>
<comment type="caution">
    <text evidence="1">The sequence shown here is derived from an EMBL/GenBank/DDBJ whole genome shotgun (WGS) entry which is preliminary data.</text>
</comment>
<gene>
    <name evidence="1" type="ORF">J2S57_003660</name>
</gene>
<name>A0ABT9P5S4_9ACTN</name>
<dbReference type="RefSeq" id="WP_307244553.1">
    <property type="nucleotide sequence ID" value="NZ_JAUSQZ010000001.1"/>
</dbReference>
<accession>A0ABT9P5S4</accession>
<evidence type="ECO:0008006" key="3">
    <source>
        <dbReference type="Google" id="ProtNLM"/>
    </source>
</evidence>
<reference evidence="1 2" key="1">
    <citation type="submission" date="2023-07" db="EMBL/GenBank/DDBJ databases">
        <title>Sequencing the genomes of 1000 actinobacteria strains.</title>
        <authorList>
            <person name="Klenk H.-P."/>
        </authorList>
    </citation>
    <scope>NUCLEOTIDE SEQUENCE [LARGE SCALE GENOMIC DNA]</scope>
    <source>
        <strain evidence="1 2">DSM 44388</strain>
    </source>
</reference>
<dbReference type="Proteomes" id="UP001235712">
    <property type="component" value="Unassembled WGS sequence"/>
</dbReference>
<organism evidence="1 2">
    <name type="scientific">Kineosporia succinea</name>
    <dbReference type="NCBI Taxonomy" id="84632"/>
    <lineage>
        <taxon>Bacteria</taxon>
        <taxon>Bacillati</taxon>
        <taxon>Actinomycetota</taxon>
        <taxon>Actinomycetes</taxon>
        <taxon>Kineosporiales</taxon>
        <taxon>Kineosporiaceae</taxon>
        <taxon>Kineosporia</taxon>
    </lineage>
</organism>
<sequence>MTSVLVDLADIWVMADLEADPHEWARAAVSSADVPEERAALLANVLVPALESARREEVPPVMVLFLMPRPGDPAICSVSVRAEGLADEVTLEDLVEEFRLPEEMLELPAQEESIETEAGPATHLVQRYRSPVNPEYEVVQEHEVFVWRVSDPGGDLGVYLSTSHVDLVEAGYWRPVLVELAKSLELAADET</sequence>
<dbReference type="EMBL" id="JAUSQZ010000001">
    <property type="protein sequence ID" value="MDP9827911.1"/>
    <property type="molecule type" value="Genomic_DNA"/>
</dbReference>
<protein>
    <recommendedName>
        <fullName evidence="3">ESAT-6 protein secretion system EspG family protein</fullName>
    </recommendedName>
</protein>
<evidence type="ECO:0000313" key="1">
    <source>
        <dbReference type="EMBL" id="MDP9827911.1"/>
    </source>
</evidence>